<evidence type="ECO:0000256" key="1">
    <source>
        <dbReference type="ARBA" id="ARBA00006336"/>
    </source>
</evidence>
<dbReference type="InterPro" id="IPR036380">
    <property type="entry name" value="Isochorismatase-like_sf"/>
</dbReference>
<dbReference type="EMBL" id="QNRJ01000006">
    <property type="protein sequence ID" value="RBP04448.1"/>
    <property type="molecule type" value="Genomic_DNA"/>
</dbReference>
<dbReference type="CDD" id="cd01014">
    <property type="entry name" value="nicotinamidase_related"/>
    <property type="match status" value="1"/>
</dbReference>
<dbReference type="PANTHER" id="PTHR43540">
    <property type="entry name" value="PEROXYUREIDOACRYLATE/UREIDOACRYLATE AMIDOHYDROLASE-RELATED"/>
    <property type="match status" value="1"/>
</dbReference>
<organism evidence="4 5">
    <name type="scientific">Rossellomorea aquimaris</name>
    <dbReference type="NCBI Taxonomy" id="189382"/>
    <lineage>
        <taxon>Bacteria</taxon>
        <taxon>Bacillati</taxon>
        <taxon>Bacillota</taxon>
        <taxon>Bacilli</taxon>
        <taxon>Bacillales</taxon>
        <taxon>Bacillaceae</taxon>
        <taxon>Rossellomorea</taxon>
    </lineage>
</organism>
<comment type="similarity">
    <text evidence="1">Belongs to the isochorismatase family.</text>
</comment>
<reference evidence="4 5" key="1">
    <citation type="submission" date="2018-06" db="EMBL/GenBank/DDBJ databases">
        <title>Freshwater and sediment microbial communities from various areas in North America, analyzing microbe dynamics in response to fracking.</title>
        <authorList>
            <person name="Lamendella R."/>
        </authorList>
    </citation>
    <scope>NUCLEOTIDE SEQUENCE [LARGE SCALE GENOMIC DNA]</scope>
    <source>
        <strain evidence="4 5">97B</strain>
    </source>
</reference>
<name>A0A366EPY8_9BACI</name>
<dbReference type="InterPro" id="IPR000868">
    <property type="entry name" value="Isochorismatase-like_dom"/>
</dbReference>
<dbReference type="PANTHER" id="PTHR43540:SF14">
    <property type="entry name" value="ISOCHORISMATASE"/>
    <property type="match status" value="1"/>
</dbReference>
<accession>A0A366EPY8</accession>
<dbReference type="InterPro" id="IPR050272">
    <property type="entry name" value="Isochorismatase-like_hydrls"/>
</dbReference>
<evidence type="ECO:0000259" key="3">
    <source>
        <dbReference type="Pfam" id="PF00857"/>
    </source>
</evidence>
<keyword evidence="2" id="KW-0378">Hydrolase</keyword>
<dbReference type="GO" id="GO:0016787">
    <property type="term" value="F:hydrolase activity"/>
    <property type="evidence" value="ECO:0007669"/>
    <property type="project" value="UniProtKB-KW"/>
</dbReference>
<proteinExistence type="inferred from homology"/>
<evidence type="ECO:0000256" key="2">
    <source>
        <dbReference type="ARBA" id="ARBA00022801"/>
    </source>
</evidence>
<evidence type="ECO:0000313" key="4">
    <source>
        <dbReference type="EMBL" id="RBP04448.1"/>
    </source>
</evidence>
<dbReference type="Proteomes" id="UP000252118">
    <property type="component" value="Unassembled WGS sequence"/>
</dbReference>
<sequence>MKNALLVIDVQNGMFQEGHVVSKGERLIETLKDLIEKARSTETPILYIQHNAPAGKPLEYGTKGWEIHPAITPNTEDVIIQKTTPDSFFHTSLDDELKKLGIEHLVIAGIQTEACVDTTCRRAFSMEYKVTLASDAHSTWDSQDITAQQIINHHNGVLRWFADVYPSKEITFD</sequence>
<feature type="domain" description="Isochorismatase-like" evidence="3">
    <location>
        <begin position="4"/>
        <end position="144"/>
    </location>
</feature>
<dbReference type="SUPFAM" id="SSF52499">
    <property type="entry name" value="Isochorismatase-like hydrolases"/>
    <property type="match status" value="1"/>
</dbReference>
<comment type="caution">
    <text evidence="4">The sequence shown here is derived from an EMBL/GenBank/DDBJ whole genome shotgun (WGS) entry which is preliminary data.</text>
</comment>
<gene>
    <name evidence="4" type="ORF">DET59_106240</name>
</gene>
<dbReference type="Gene3D" id="3.40.50.850">
    <property type="entry name" value="Isochorismatase-like"/>
    <property type="match status" value="1"/>
</dbReference>
<evidence type="ECO:0000313" key="5">
    <source>
        <dbReference type="Proteomes" id="UP000252118"/>
    </source>
</evidence>
<dbReference type="RefSeq" id="WP_181778117.1">
    <property type="nucleotide sequence ID" value="NZ_QNRJ01000006.1"/>
</dbReference>
<dbReference type="AlphaFoldDB" id="A0A366EPY8"/>
<protein>
    <submittedName>
        <fullName evidence="4">Nicotinamidase-related amidase</fullName>
    </submittedName>
</protein>
<dbReference type="Pfam" id="PF00857">
    <property type="entry name" value="Isochorismatase"/>
    <property type="match status" value="1"/>
</dbReference>